<accession>A0AA37RS21</accession>
<dbReference type="EMBL" id="BSNC01000002">
    <property type="protein sequence ID" value="GLP95345.1"/>
    <property type="molecule type" value="Genomic_DNA"/>
</dbReference>
<name>A0AA37RS21_9GAMM</name>
<proteinExistence type="predicted"/>
<evidence type="ECO:0000313" key="1">
    <source>
        <dbReference type="EMBL" id="GLP95345.1"/>
    </source>
</evidence>
<comment type="caution">
    <text evidence="1">The sequence shown here is derived from an EMBL/GenBank/DDBJ whole genome shotgun (WGS) entry which is preliminary data.</text>
</comment>
<keyword evidence="2" id="KW-1185">Reference proteome</keyword>
<reference evidence="1" key="1">
    <citation type="journal article" date="2014" name="Int. J. Syst. Evol. Microbiol.">
        <title>Complete genome sequence of Corynebacterium casei LMG S-19264T (=DSM 44701T), isolated from a smear-ripened cheese.</title>
        <authorList>
            <consortium name="US DOE Joint Genome Institute (JGI-PGF)"/>
            <person name="Walter F."/>
            <person name="Albersmeier A."/>
            <person name="Kalinowski J."/>
            <person name="Ruckert C."/>
        </authorList>
    </citation>
    <scope>NUCLEOTIDE SEQUENCE</scope>
    <source>
        <strain evidence="1">NBRC 101628</strain>
    </source>
</reference>
<organism evidence="1 2">
    <name type="scientific">Paraferrimonas sedimenticola</name>
    <dbReference type="NCBI Taxonomy" id="375674"/>
    <lineage>
        <taxon>Bacteria</taxon>
        <taxon>Pseudomonadati</taxon>
        <taxon>Pseudomonadota</taxon>
        <taxon>Gammaproteobacteria</taxon>
        <taxon>Alteromonadales</taxon>
        <taxon>Ferrimonadaceae</taxon>
        <taxon>Paraferrimonas</taxon>
    </lineage>
</organism>
<dbReference type="Proteomes" id="UP001161422">
    <property type="component" value="Unassembled WGS sequence"/>
</dbReference>
<dbReference type="RefSeq" id="WP_095506667.1">
    <property type="nucleotide sequence ID" value="NZ_BSNC01000002.1"/>
</dbReference>
<protein>
    <submittedName>
        <fullName evidence="1">Uncharacterized protein</fullName>
    </submittedName>
</protein>
<reference evidence="1" key="2">
    <citation type="submission" date="2023-01" db="EMBL/GenBank/DDBJ databases">
        <title>Draft genome sequence of Paraferrimonas sedimenticola strain NBRC 101628.</title>
        <authorList>
            <person name="Sun Q."/>
            <person name="Mori K."/>
        </authorList>
    </citation>
    <scope>NUCLEOTIDE SEQUENCE</scope>
    <source>
        <strain evidence="1">NBRC 101628</strain>
    </source>
</reference>
<gene>
    <name evidence="1" type="ORF">GCM10007895_06510</name>
</gene>
<evidence type="ECO:0000313" key="2">
    <source>
        <dbReference type="Proteomes" id="UP001161422"/>
    </source>
</evidence>
<dbReference type="AlphaFoldDB" id="A0AA37RS21"/>
<sequence>MSEQQTFIAWVSDNMSGSEWSYQDGTEFLHVNGQFIGGYITTMRSYFVAQNEHTARLMKLFKADKEQ</sequence>